<dbReference type="AlphaFoldDB" id="A0A1G2DTH1"/>
<keyword evidence="1" id="KW-0689">Ribosomal protein</keyword>
<organism evidence="3 4">
    <name type="scientific">Candidatus Lloydbacteria bacterium RIFOXYC12_FULL_46_25</name>
    <dbReference type="NCBI Taxonomy" id="1798670"/>
    <lineage>
        <taxon>Bacteria</taxon>
        <taxon>Candidatus Lloydiibacteriota</taxon>
    </lineage>
</organism>
<dbReference type="GO" id="GO:1990904">
    <property type="term" value="C:ribonucleoprotein complex"/>
    <property type="evidence" value="ECO:0007669"/>
    <property type="project" value="UniProtKB-KW"/>
</dbReference>
<evidence type="ECO:0000313" key="3">
    <source>
        <dbReference type="EMBL" id="OGZ16853.1"/>
    </source>
</evidence>
<evidence type="ECO:0000256" key="2">
    <source>
        <dbReference type="ARBA" id="ARBA00023274"/>
    </source>
</evidence>
<proteinExistence type="predicted"/>
<dbReference type="InterPro" id="IPR037147">
    <property type="entry name" value="Ribosomal_bL28_sf"/>
</dbReference>
<dbReference type="Proteomes" id="UP000178106">
    <property type="component" value="Unassembled WGS sequence"/>
</dbReference>
<dbReference type="GO" id="GO:0003735">
    <property type="term" value="F:structural constituent of ribosome"/>
    <property type="evidence" value="ECO:0007669"/>
    <property type="project" value="InterPro"/>
</dbReference>
<gene>
    <name evidence="3" type="ORF">A2494_01910</name>
</gene>
<sequence>MASSNQCKICDKGTRVVGHYSNRIRATKFNPSGNQRKYPNLQWAALPKAIGGGRIKICTRCIKGNKHLEITAK</sequence>
<reference evidence="3 4" key="1">
    <citation type="journal article" date="2016" name="Nat. Commun.">
        <title>Thousands of microbial genomes shed light on interconnected biogeochemical processes in an aquifer system.</title>
        <authorList>
            <person name="Anantharaman K."/>
            <person name="Brown C.T."/>
            <person name="Hug L.A."/>
            <person name="Sharon I."/>
            <person name="Castelle C.J."/>
            <person name="Probst A.J."/>
            <person name="Thomas B.C."/>
            <person name="Singh A."/>
            <person name="Wilkins M.J."/>
            <person name="Karaoz U."/>
            <person name="Brodie E.L."/>
            <person name="Williams K.H."/>
            <person name="Hubbard S.S."/>
            <person name="Banfield J.F."/>
        </authorList>
    </citation>
    <scope>NUCLEOTIDE SEQUENCE [LARGE SCALE GENOMIC DNA]</scope>
</reference>
<name>A0A1G2DTH1_9BACT</name>
<evidence type="ECO:0000313" key="4">
    <source>
        <dbReference type="Proteomes" id="UP000178106"/>
    </source>
</evidence>
<dbReference type="InterPro" id="IPR034704">
    <property type="entry name" value="Ribosomal_bL28/bL31-like_sf"/>
</dbReference>
<accession>A0A1G2DTH1</accession>
<keyword evidence="2" id="KW-0687">Ribonucleoprotein</keyword>
<dbReference type="EMBL" id="MHLU01000159">
    <property type="protein sequence ID" value="OGZ16853.1"/>
    <property type="molecule type" value="Genomic_DNA"/>
</dbReference>
<protein>
    <recommendedName>
        <fullName evidence="5">50S ribosomal protein L28</fullName>
    </recommendedName>
</protein>
<dbReference type="GO" id="GO:0005840">
    <property type="term" value="C:ribosome"/>
    <property type="evidence" value="ECO:0007669"/>
    <property type="project" value="UniProtKB-KW"/>
</dbReference>
<dbReference type="SUPFAM" id="SSF143800">
    <property type="entry name" value="L28p-like"/>
    <property type="match status" value="1"/>
</dbReference>
<comment type="caution">
    <text evidence="3">The sequence shown here is derived from an EMBL/GenBank/DDBJ whole genome shotgun (WGS) entry which is preliminary data.</text>
</comment>
<dbReference type="Gene3D" id="2.30.170.40">
    <property type="entry name" value="Ribosomal protein L28/L24"/>
    <property type="match status" value="1"/>
</dbReference>
<evidence type="ECO:0008006" key="5">
    <source>
        <dbReference type="Google" id="ProtNLM"/>
    </source>
</evidence>
<evidence type="ECO:0000256" key="1">
    <source>
        <dbReference type="ARBA" id="ARBA00022980"/>
    </source>
</evidence>